<reference evidence="4 5" key="1">
    <citation type="journal article" date="2013" name="Nature">
        <title>Anaerobic oxidation of methane coupled to nitrate reduction in a novel archaeal lineage.</title>
        <authorList>
            <person name="Haroon M.F."/>
            <person name="Hu S."/>
            <person name="Shi Y."/>
            <person name="Imelfort M."/>
            <person name="Keller J."/>
            <person name="Hugenholtz P."/>
            <person name="Yuan Z."/>
            <person name="Tyson G.W."/>
        </authorList>
    </citation>
    <scope>NUCLEOTIDE SEQUENCE [LARGE SCALE GENOMIC DNA]</scope>
    <source>
        <strain evidence="4 5">ANME-2d</strain>
    </source>
</reference>
<name>A0A062V2R6_9EURY</name>
<evidence type="ECO:0000313" key="5">
    <source>
        <dbReference type="Proteomes" id="UP000027153"/>
    </source>
</evidence>
<evidence type="ECO:0000256" key="1">
    <source>
        <dbReference type="ARBA" id="ARBA00022741"/>
    </source>
</evidence>
<dbReference type="Gene3D" id="3.30.70.270">
    <property type="match status" value="1"/>
</dbReference>
<keyword evidence="2" id="KW-0051">Antiviral defense</keyword>
<dbReference type="RefSeq" id="WP_048088755.1">
    <property type="nucleotide sequence ID" value="NZ_JMIY01000001.1"/>
</dbReference>
<feature type="domain" description="Cas10/Cmr2 second palm" evidence="3">
    <location>
        <begin position="34"/>
        <end position="122"/>
    </location>
</feature>
<dbReference type="Proteomes" id="UP000027153">
    <property type="component" value="Unassembled WGS sequence"/>
</dbReference>
<keyword evidence="5" id="KW-1185">Reference proteome</keyword>
<organism evidence="4 5">
    <name type="scientific">Candidatus Methanoperedens nitratireducens</name>
    <dbReference type="NCBI Taxonomy" id="1392998"/>
    <lineage>
        <taxon>Archaea</taxon>
        <taxon>Methanobacteriati</taxon>
        <taxon>Methanobacteriota</taxon>
        <taxon>Stenosarchaea group</taxon>
        <taxon>Methanomicrobia</taxon>
        <taxon>Methanosarcinales</taxon>
        <taxon>ANME-2 cluster</taxon>
        <taxon>Candidatus Methanoperedentaceae</taxon>
        <taxon>Candidatus Methanoperedens</taxon>
    </lineage>
</organism>
<evidence type="ECO:0000259" key="3">
    <source>
        <dbReference type="Pfam" id="PF22335"/>
    </source>
</evidence>
<keyword evidence="1" id="KW-0547">Nucleotide-binding</keyword>
<comment type="caution">
    <text evidence="4">The sequence shown here is derived from an EMBL/GenBank/DDBJ whole genome shotgun (WGS) entry which is preliminary data.</text>
</comment>
<protein>
    <recommendedName>
        <fullName evidence="3">Cas10/Cmr2 second palm domain-containing protein</fullName>
    </recommendedName>
</protein>
<dbReference type="GO" id="GO:0000166">
    <property type="term" value="F:nucleotide binding"/>
    <property type="evidence" value="ECO:0007669"/>
    <property type="project" value="UniProtKB-KW"/>
</dbReference>
<gene>
    <name evidence="4" type="ORF">ANME2D_00442</name>
</gene>
<dbReference type="InterPro" id="IPR054767">
    <property type="entry name" value="Cas10-Cmr2_palm2"/>
</dbReference>
<dbReference type="AlphaFoldDB" id="A0A062V2R6"/>
<dbReference type="InterPro" id="IPR043128">
    <property type="entry name" value="Rev_trsase/Diguanyl_cyclase"/>
</dbReference>
<dbReference type="EMBL" id="JMIY01000001">
    <property type="protein sequence ID" value="KCZ73376.1"/>
    <property type="molecule type" value="Genomic_DNA"/>
</dbReference>
<evidence type="ECO:0000313" key="4">
    <source>
        <dbReference type="EMBL" id="KCZ73376.1"/>
    </source>
</evidence>
<evidence type="ECO:0000256" key="2">
    <source>
        <dbReference type="ARBA" id="ARBA00023118"/>
    </source>
</evidence>
<dbReference type="Pfam" id="PF22335">
    <property type="entry name" value="Cas10-Cmr2_palm2"/>
    <property type="match status" value="1"/>
</dbReference>
<proteinExistence type="predicted"/>
<sequence length="252" mass="28737">MLRTILLFNCQSQVIDNTQTRCLIENTHERKKYAGIDPIYVGGDDILLIINAKGAIRFCEMLIKNIYKRFKFSKTFFNGKTFDNPTVTISCGIAIADAKFPVYFLLEATRKMENIAKKAFRDKARTDELNLIRVPEGTIAFTAVSGAMPSDDHACFVLPDNEDDLGLLNNLIFKSLDRENRPKISGLITCGKTEHERLNFIKSIYSSGFRKDSTIDWLNDCEWMVRVLGNENLLKSAKMIIPQIWHTEEEGL</sequence>
<dbReference type="GO" id="GO:0051607">
    <property type="term" value="P:defense response to virus"/>
    <property type="evidence" value="ECO:0007669"/>
    <property type="project" value="UniProtKB-KW"/>
</dbReference>
<accession>A0A062V2R6</accession>